<keyword evidence="8 12" id="KW-0448">Lipopolysaccharide biosynthesis</keyword>
<evidence type="ECO:0000313" key="17">
    <source>
        <dbReference type="Proteomes" id="UP000008044"/>
    </source>
</evidence>
<dbReference type="OrthoDB" id="6058674at2"/>
<dbReference type="InterPro" id="IPR022883">
    <property type="entry name" value="Flippase_ArnE"/>
</dbReference>
<evidence type="ECO:0000256" key="5">
    <source>
        <dbReference type="ARBA" id="ARBA00022519"/>
    </source>
</evidence>
<dbReference type="InterPro" id="IPR037185">
    <property type="entry name" value="EmrE-like"/>
</dbReference>
<dbReference type="InterPro" id="IPR000390">
    <property type="entry name" value="Small_drug/metabolite_transptr"/>
</dbReference>
<evidence type="ECO:0000313" key="15">
    <source>
        <dbReference type="EMBL" id="MBI0556886.1"/>
    </source>
</evidence>
<dbReference type="EMBL" id="WABS01000057">
    <property type="protein sequence ID" value="MBI0556886.1"/>
    <property type="molecule type" value="Genomic_DNA"/>
</dbReference>
<dbReference type="HOGENOM" id="CLU_131462_5_1_6"/>
<comment type="similarity">
    <text evidence="12">Belongs to the ArnE family.</text>
</comment>
<dbReference type="PATRIC" id="fig|1166016.3.peg.1275"/>
<evidence type="ECO:0000256" key="10">
    <source>
        <dbReference type="ARBA" id="ARBA00023098"/>
    </source>
</evidence>
<dbReference type="Pfam" id="PF00892">
    <property type="entry name" value="EamA"/>
    <property type="match status" value="1"/>
</dbReference>
<dbReference type="NCBIfam" id="NF011625">
    <property type="entry name" value="PRK15051.1"/>
    <property type="match status" value="1"/>
</dbReference>
<keyword evidence="9 12" id="KW-1133">Transmembrane helix</keyword>
<evidence type="ECO:0000256" key="1">
    <source>
        <dbReference type="ARBA" id="ARBA00004651"/>
    </source>
</evidence>
<keyword evidence="2 12" id="KW-0813">Transport</keyword>
<keyword evidence="19" id="KW-1185">Reference proteome</keyword>
<evidence type="ECO:0000259" key="13">
    <source>
        <dbReference type="Pfam" id="PF00892"/>
    </source>
</evidence>
<feature type="transmembrane region" description="Helical" evidence="12">
    <location>
        <begin position="39"/>
        <end position="61"/>
    </location>
</feature>
<dbReference type="KEGG" id="ppar:A8F97_12100"/>
<feature type="transmembrane region" description="Helical" evidence="12">
    <location>
        <begin position="94"/>
        <end position="110"/>
    </location>
</feature>
<dbReference type="AlphaFoldDB" id="A0A0H3HZZ1"/>
<evidence type="ECO:0000256" key="6">
    <source>
        <dbReference type="ARBA" id="ARBA00022556"/>
    </source>
</evidence>
<comment type="function">
    <text evidence="12">Translocates 4-amino-4-deoxy-L-arabinose-phosphoundecaprenol (alpha-L-Ara4N-phosphoundecaprenol) from the cytoplasmic to the periplasmic side of the inner membrane.</text>
</comment>
<dbReference type="STRING" id="1905730.W5S_1261"/>
<comment type="subunit">
    <text evidence="12">Heterodimer of ArnE and ArnF.</text>
</comment>
<keyword evidence="7 12" id="KW-0812">Transmembrane</keyword>
<evidence type="ECO:0000313" key="16">
    <source>
        <dbReference type="EMBL" id="RKO75420.1"/>
    </source>
</evidence>
<accession>A0A0H3HZZ1</accession>
<dbReference type="InterPro" id="IPR000620">
    <property type="entry name" value="EamA_dom"/>
</dbReference>
<dbReference type="HAMAP" id="MF_01869">
    <property type="entry name" value="Flippase_ArnE"/>
    <property type="match status" value="1"/>
</dbReference>
<comment type="pathway">
    <text evidence="12">Bacterial outer membrane biogenesis; lipopolysaccharide biosynthesis.</text>
</comment>
<dbReference type="RefSeq" id="WP_014699047.1">
    <property type="nucleotide sequence ID" value="NC_017845.1"/>
</dbReference>
<dbReference type="EMBL" id="CP003415">
    <property type="protein sequence ID" value="AFI89362.1"/>
    <property type="molecule type" value="Genomic_DNA"/>
</dbReference>
<dbReference type="GO" id="GO:0005886">
    <property type="term" value="C:plasma membrane"/>
    <property type="evidence" value="ECO:0007669"/>
    <property type="project" value="UniProtKB-SubCell"/>
</dbReference>
<dbReference type="KEGG" id="pec:W5S_1261"/>
<dbReference type="SUPFAM" id="SSF103481">
    <property type="entry name" value="Multidrug resistance efflux transporter EmrE"/>
    <property type="match status" value="1"/>
</dbReference>
<dbReference type="EMBL" id="PSZG01000001">
    <property type="protein sequence ID" value="RKO75420.1"/>
    <property type="molecule type" value="Genomic_DNA"/>
</dbReference>
<dbReference type="PANTHER" id="PTHR30561:SF23">
    <property type="entry name" value="4-AMINO-4-DEOXY-L-ARABINOSE-PHOSPHOUNDECAPRENOL FLIPPASE SUBUNIT ARNE-RELATED"/>
    <property type="match status" value="1"/>
</dbReference>
<sequence length="113" mass="12340">MSYLLVAVVCLLTSLGQLCQKQAAECWRRLPVAQQQRAALGWLILAAALLGIGLLLWLLVLQRLPLGVAYPLLSINFILITLLAHYGFGERVGKSHWCGIALIVIGIYLMQGG</sequence>
<dbReference type="PANTHER" id="PTHR30561">
    <property type="entry name" value="SMR FAMILY PROTON-DEPENDENT DRUG EFFLUX TRANSPORTER SUGE"/>
    <property type="match status" value="1"/>
</dbReference>
<dbReference type="GO" id="GO:1901505">
    <property type="term" value="F:carbohydrate derivative transmembrane transporter activity"/>
    <property type="evidence" value="ECO:0007669"/>
    <property type="project" value="InterPro"/>
</dbReference>
<organism evidence="14 17">
    <name type="scientific">Pectobacterium parmentieri</name>
    <dbReference type="NCBI Taxonomy" id="1905730"/>
    <lineage>
        <taxon>Bacteria</taxon>
        <taxon>Pseudomonadati</taxon>
        <taxon>Pseudomonadota</taxon>
        <taxon>Gammaproteobacteria</taxon>
        <taxon>Enterobacterales</taxon>
        <taxon>Pectobacteriaceae</taxon>
        <taxon>Pectobacterium</taxon>
    </lineage>
</organism>
<dbReference type="Proteomes" id="UP000008044">
    <property type="component" value="Chromosome"/>
</dbReference>
<dbReference type="Gene3D" id="1.10.3730.20">
    <property type="match status" value="1"/>
</dbReference>
<dbReference type="GeneID" id="45850202"/>
<evidence type="ECO:0000256" key="12">
    <source>
        <dbReference type="HAMAP-Rule" id="MF_01869"/>
    </source>
</evidence>
<evidence type="ECO:0000313" key="18">
    <source>
        <dbReference type="Proteomes" id="UP000269665"/>
    </source>
</evidence>
<evidence type="ECO:0000256" key="4">
    <source>
        <dbReference type="ARBA" id="ARBA00022516"/>
    </source>
</evidence>
<protein>
    <recommendedName>
        <fullName evidence="12">Probable 4-amino-4-deoxy-L-arabinose-phosphoundecaprenol flippase subunit ArnE</fullName>
        <shortName evidence="12">L-Ara4N-phosphoundecaprenol flippase subunit ArnE</shortName>
    </recommendedName>
    <alternativeName>
        <fullName evidence="12">Undecaprenyl phosphate-aminoarabinose flippase subunit ArnE</fullName>
    </alternativeName>
</protein>
<comment type="subcellular location">
    <subcellularLocation>
        <location evidence="12">Cell inner membrane</location>
        <topology evidence="12">Multi-pass membrane protein</topology>
    </subcellularLocation>
    <subcellularLocation>
        <location evidence="1">Cell membrane</location>
        <topology evidence="1">Multi-pass membrane protein</topology>
    </subcellularLocation>
</comment>
<keyword evidence="10 12" id="KW-0443">Lipid metabolism</keyword>
<keyword evidence="11 12" id="KW-0472">Membrane</keyword>
<dbReference type="eggNOG" id="COG2076">
    <property type="taxonomic scope" value="Bacteria"/>
</dbReference>
<dbReference type="UniPathway" id="UPA00030"/>
<gene>
    <name evidence="12" type="primary">arnE</name>
    <name evidence="14" type="ordered locus">W5S_1261</name>
    <name evidence="16" type="ORF">C5E00_00730</name>
    <name evidence="15" type="ORF">F6Q06_20715</name>
</gene>
<evidence type="ECO:0000313" key="14">
    <source>
        <dbReference type="EMBL" id="AFI89362.1"/>
    </source>
</evidence>
<evidence type="ECO:0000313" key="19">
    <source>
        <dbReference type="Proteomes" id="UP001194579"/>
    </source>
</evidence>
<dbReference type="GO" id="GO:0009103">
    <property type="term" value="P:lipopolysaccharide biosynthetic process"/>
    <property type="evidence" value="ECO:0007669"/>
    <property type="project" value="UniProtKB-UniRule"/>
</dbReference>
<feature type="domain" description="EamA" evidence="13">
    <location>
        <begin position="36"/>
        <end position="110"/>
    </location>
</feature>
<evidence type="ECO:0000256" key="3">
    <source>
        <dbReference type="ARBA" id="ARBA00022475"/>
    </source>
</evidence>
<evidence type="ECO:0000256" key="8">
    <source>
        <dbReference type="ARBA" id="ARBA00022985"/>
    </source>
</evidence>
<reference evidence="15" key="5">
    <citation type="submission" date="2024-05" db="EMBL/GenBank/DDBJ databases">
        <title>Identification of Pectobacterium versatile causing blackleg of potato from New York State with a whole genome sequencing approach.</title>
        <authorList>
            <person name="Ma X."/>
            <person name="Swingle B."/>
        </authorList>
    </citation>
    <scope>NUCLEOTIDE SEQUENCE</scope>
    <source>
        <strain evidence="15">NY1588A</strain>
    </source>
</reference>
<evidence type="ECO:0000256" key="7">
    <source>
        <dbReference type="ARBA" id="ARBA00022692"/>
    </source>
</evidence>
<dbReference type="Proteomes" id="UP000269665">
    <property type="component" value="Unassembled WGS sequence"/>
</dbReference>
<dbReference type="Proteomes" id="UP001194579">
    <property type="component" value="Unassembled WGS sequence"/>
</dbReference>
<keyword evidence="6 12" id="KW-0441">Lipid A biosynthesis</keyword>
<dbReference type="GO" id="GO:0009245">
    <property type="term" value="P:lipid A biosynthetic process"/>
    <property type="evidence" value="ECO:0007669"/>
    <property type="project" value="UniProtKB-UniRule"/>
</dbReference>
<reference evidence="19" key="4">
    <citation type="submission" date="2023-07" db="EMBL/GenBank/DDBJ databases">
        <title>Identification of Pectobacterium versatile causing blackleg of potato from New York State with a whole genome sequencing approach.</title>
        <authorList>
            <person name="Ma X."/>
            <person name="Swingle B."/>
        </authorList>
    </citation>
    <scope>NUCLEOTIDE SEQUENCE [LARGE SCALE GENOMIC DNA]</scope>
    <source>
        <strain evidence="19">NY1588A</strain>
    </source>
</reference>
<evidence type="ECO:0000256" key="2">
    <source>
        <dbReference type="ARBA" id="ARBA00022448"/>
    </source>
</evidence>
<proteinExistence type="inferred from homology"/>
<keyword evidence="5 12" id="KW-0997">Cell inner membrane</keyword>
<keyword evidence="4 12" id="KW-0444">Lipid biosynthesis</keyword>
<feature type="transmembrane region" description="Helical" evidence="12">
    <location>
        <begin position="68"/>
        <end position="88"/>
    </location>
</feature>
<reference evidence="14 17" key="1">
    <citation type="journal article" date="2012" name="J. Bacteriol.">
        <title>Genome sequence of Pectobacterium sp. strain SCC3193.</title>
        <authorList>
            <person name="Koskinen J.P."/>
            <person name="Laine P."/>
            <person name="Niemi O."/>
            <person name="Nykyri J."/>
            <person name="Harjunpaa H."/>
            <person name="Auvinen P."/>
            <person name="Paulin L."/>
            <person name="Pirhonen M."/>
            <person name="Palva T."/>
            <person name="Holm L."/>
        </authorList>
    </citation>
    <scope>NUCLEOTIDE SEQUENCE [LARGE SCALE GENOMIC DNA]</scope>
    <source>
        <strain evidence="14 17">SCC3193</strain>
    </source>
</reference>
<reference evidence="16 18" key="3">
    <citation type="journal article" date="2018" name="BMC Genomics">
        <title>High genomic variability in the plant pathogenic bacterium Pectobacterium parmentieri deciphered from de novo assembled complete genomes.</title>
        <authorList>
            <person name="Zoledowska S."/>
            <person name="Motyka-Pomagruk A."/>
            <person name="Sledz W."/>
            <person name="Mengoni A."/>
            <person name="Lojkowska E."/>
        </authorList>
    </citation>
    <scope>NUCLEOTIDE SEQUENCE [LARGE SCALE GENOMIC DNA]</scope>
    <source>
        <strain evidence="16 18">IFB5626</strain>
    </source>
</reference>
<keyword evidence="3 12" id="KW-1003">Cell membrane</keyword>
<dbReference type="OMA" id="TCAGQLC"/>
<reference evidence="14" key="2">
    <citation type="submission" date="2012-03" db="EMBL/GenBank/DDBJ databases">
        <authorList>
            <person name="Koskinen P."/>
            <person name="Laine P."/>
            <person name="Niemi O."/>
            <person name="Nykyri J."/>
            <person name="Harjunpaa H."/>
            <person name="Auvinen P."/>
            <person name="Paulin L."/>
            <person name="Pirhonen M."/>
            <person name="Palva T."/>
            <person name="Holm L."/>
        </authorList>
    </citation>
    <scope>NUCLEOTIDE SEQUENCE</scope>
    <source>
        <strain evidence="14">SCC3193</strain>
    </source>
</reference>
<name>A0A0H3HZZ1_PECPM</name>
<evidence type="ECO:0000256" key="9">
    <source>
        <dbReference type="ARBA" id="ARBA00022989"/>
    </source>
</evidence>
<evidence type="ECO:0000256" key="11">
    <source>
        <dbReference type="ARBA" id="ARBA00023136"/>
    </source>
</evidence>